<dbReference type="InterPro" id="IPR013563">
    <property type="entry name" value="Oligopep_ABC_C"/>
</dbReference>
<reference evidence="10 11" key="1">
    <citation type="submission" date="2019-08" db="EMBL/GenBank/DDBJ databases">
        <title>In-depth cultivation of the pig gut microbiome towards novel bacterial diversity and tailored functional studies.</title>
        <authorList>
            <person name="Wylensek D."/>
            <person name="Hitch T.C.A."/>
            <person name="Clavel T."/>
        </authorList>
    </citation>
    <scope>NUCLEOTIDE SEQUENCE [LARGE SCALE GENOMIC DNA]</scope>
    <source>
        <strain evidence="10 11">CA-Schmier-601-WT-1</strain>
    </source>
</reference>
<protein>
    <submittedName>
        <fullName evidence="10">ABC transporter ATP-binding protein</fullName>
    </submittedName>
</protein>
<dbReference type="EMBL" id="VUNC01000003">
    <property type="protein sequence ID" value="MST72596.1"/>
    <property type="molecule type" value="Genomic_DNA"/>
</dbReference>
<evidence type="ECO:0000313" key="11">
    <source>
        <dbReference type="Proteomes" id="UP000469325"/>
    </source>
</evidence>
<dbReference type="GO" id="GO:0005886">
    <property type="term" value="C:plasma membrane"/>
    <property type="evidence" value="ECO:0007669"/>
    <property type="project" value="UniProtKB-SubCell"/>
</dbReference>
<comment type="similarity">
    <text evidence="2">Belongs to the ABC transporter superfamily.</text>
</comment>
<dbReference type="InterPro" id="IPR003593">
    <property type="entry name" value="AAA+_ATPase"/>
</dbReference>
<dbReference type="PANTHER" id="PTHR43297">
    <property type="entry name" value="OLIGOPEPTIDE TRANSPORT ATP-BINDING PROTEIN APPD"/>
    <property type="match status" value="1"/>
</dbReference>
<dbReference type="InterPro" id="IPR003439">
    <property type="entry name" value="ABC_transporter-like_ATP-bd"/>
</dbReference>
<name>A0A6N7XRH5_9ACTN</name>
<evidence type="ECO:0000256" key="5">
    <source>
        <dbReference type="ARBA" id="ARBA00022741"/>
    </source>
</evidence>
<keyword evidence="11" id="KW-1185">Reference proteome</keyword>
<dbReference type="Proteomes" id="UP000469325">
    <property type="component" value="Unassembled WGS sequence"/>
</dbReference>
<dbReference type="GO" id="GO:0015833">
    <property type="term" value="P:peptide transport"/>
    <property type="evidence" value="ECO:0007669"/>
    <property type="project" value="InterPro"/>
</dbReference>
<dbReference type="GO" id="GO:0016887">
    <property type="term" value="F:ATP hydrolysis activity"/>
    <property type="evidence" value="ECO:0007669"/>
    <property type="project" value="InterPro"/>
</dbReference>
<dbReference type="RefSeq" id="WP_154434842.1">
    <property type="nucleotide sequence ID" value="NZ_VUNC01000003.1"/>
</dbReference>
<sequence length="370" mass="40959">MRKKNQEDTWTELKEQPVPEGHHLLEVQDLKMYFYTQDGVVKAVNGVSYNLDRGETLGVVGESGSGKSVTSLTIMGLVDMPPGKIMGGDVLYRGKSLLKMSERDMQHVRGNDIAMIFQDPMTSLNPVYTIGRQLSEGMRLHLGYTKEQAWKRSIELLDMVGIPNPEQRVKDYPHEFSGGMRQRVMIAMALACNPDILIADEPTTALDVTIQAQIIELMQEMQQKNGNAIIMITHDLGVVADVADKIMVMYAGSPVEFGTADEIFYGSLHPYTWGLTRSIPDPVFTEKHPLTPIEGNPPSLVNVPKGCPFSPRCPYATALCHEKYPDLYVTETGHYSRCHYAGDPEFVKKNAPANSRTKAAAKAAKEGGEA</sequence>
<proteinExistence type="inferred from homology"/>
<keyword evidence="5" id="KW-0547">Nucleotide-binding</keyword>
<keyword evidence="4" id="KW-1003">Cell membrane</keyword>
<dbReference type="NCBIfam" id="TIGR01727">
    <property type="entry name" value="oligo_HPY"/>
    <property type="match status" value="1"/>
</dbReference>
<evidence type="ECO:0000256" key="8">
    <source>
        <dbReference type="SAM" id="MobiDB-lite"/>
    </source>
</evidence>
<evidence type="ECO:0000259" key="9">
    <source>
        <dbReference type="PROSITE" id="PS50893"/>
    </source>
</evidence>
<organism evidence="10 11">
    <name type="scientific">Olsenella porci</name>
    <dbReference type="NCBI Taxonomy" id="2652279"/>
    <lineage>
        <taxon>Bacteria</taxon>
        <taxon>Bacillati</taxon>
        <taxon>Actinomycetota</taxon>
        <taxon>Coriobacteriia</taxon>
        <taxon>Coriobacteriales</taxon>
        <taxon>Atopobiaceae</taxon>
        <taxon>Olsenella</taxon>
    </lineage>
</organism>
<feature type="domain" description="ABC transporter" evidence="9">
    <location>
        <begin position="25"/>
        <end position="276"/>
    </location>
</feature>
<evidence type="ECO:0000256" key="6">
    <source>
        <dbReference type="ARBA" id="ARBA00022840"/>
    </source>
</evidence>
<dbReference type="GO" id="GO:0005524">
    <property type="term" value="F:ATP binding"/>
    <property type="evidence" value="ECO:0007669"/>
    <property type="project" value="UniProtKB-KW"/>
</dbReference>
<accession>A0A6N7XRH5</accession>
<dbReference type="SMART" id="SM00382">
    <property type="entry name" value="AAA"/>
    <property type="match status" value="1"/>
</dbReference>
<dbReference type="AlphaFoldDB" id="A0A6N7XRH5"/>
<keyword evidence="7" id="KW-0472">Membrane</keyword>
<dbReference type="Pfam" id="PF08352">
    <property type="entry name" value="oligo_HPY"/>
    <property type="match status" value="1"/>
</dbReference>
<dbReference type="PROSITE" id="PS50893">
    <property type="entry name" value="ABC_TRANSPORTER_2"/>
    <property type="match status" value="1"/>
</dbReference>
<keyword evidence="6 10" id="KW-0067">ATP-binding</keyword>
<evidence type="ECO:0000256" key="3">
    <source>
        <dbReference type="ARBA" id="ARBA00022448"/>
    </source>
</evidence>
<dbReference type="InterPro" id="IPR017871">
    <property type="entry name" value="ABC_transporter-like_CS"/>
</dbReference>
<keyword evidence="3" id="KW-0813">Transport</keyword>
<dbReference type="FunFam" id="3.40.50.300:FF:000016">
    <property type="entry name" value="Oligopeptide ABC transporter ATP-binding component"/>
    <property type="match status" value="1"/>
</dbReference>
<dbReference type="SUPFAM" id="SSF52540">
    <property type="entry name" value="P-loop containing nucleoside triphosphate hydrolases"/>
    <property type="match status" value="1"/>
</dbReference>
<feature type="region of interest" description="Disordered" evidence="8">
    <location>
        <begin position="351"/>
        <end position="370"/>
    </location>
</feature>
<dbReference type="PANTHER" id="PTHR43297:SF2">
    <property type="entry name" value="DIPEPTIDE TRANSPORT ATP-BINDING PROTEIN DPPD"/>
    <property type="match status" value="1"/>
</dbReference>
<evidence type="ECO:0000256" key="2">
    <source>
        <dbReference type="ARBA" id="ARBA00005417"/>
    </source>
</evidence>
<dbReference type="Gene3D" id="3.40.50.300">
    <property type="entry name" value="P-loop containing nucleotide triphosphate hydrolases"/>
    <property type="match status" value="1"/>
</dbReference>
<evidence type="ECO:0000256" key="1">
    <source>
        <dbReference type="ARBA" id="ARBA00004202"/>
    </source>
</evidence>
<evidence type="ECO:0000313" key="10">
    <source>
        <dbReference type="EMBL" id="MST72596.1"/>
    </source>
</evidence>
<dbReference type="CDD" id="cd03257">
    <property type="entry name" value="ABC_NikE_OppD_transporters"/>
    <property type="match status" value="1"/>
</dbReference>
<comment type="subcellular location">
    <subcellularLocation>
        <location evidence="1">Cell membrane</location>
        <topology evidence="1">Peripheral membrane protein</topology>
    </subcellularLocation>
</comment>
<dbReference type="Pfam" id="PF00005">
    <property type="entry name" value="ABC_tran"/>
    <property type="match status" value="1"/>
</dbReference>
<dbReference type="InterPro" id="IPR027417">
    <property type="entry name" value="P-loop_NTPase"/>
</dbReference>
<comment type="caution">
    <text evidence="10">The sequence shown here is derived from an EMBL/GenBank/DDBJ whole genome shotgun (WGS) entry which is preliminary data.</text>
</comment>
<evidence type="ECO:0000256" key="4">
    <source>
        <dbReference type="ARBA" id="ARBA00022475"/>
    </source>
</evidence>
<evidence type="ECO:0000256" key="7">
    <source>
        <dbReference type="ARBA" id="ARBA00023136"/>
    </source>
</evidence>
<dbReference type="PROSITE" id="PS00211">
    <property type="entry name" value="ABC_TRANSPORTER_1"/>
    <property type="match status" value="1"/>
</dbReference>
<gene>
    <name evidence="10" type="ORF">FYJ68_05665</name>
</gene>
<dbReference type="InterPro" id="IPR050388">
    <property type="entry name" value="ABC_Ni/Peptide_Import"/>
</dbReference>